<feature type="non-terminal residue" evidence="1">
    <location>
        <position position="1"/>
    </location>
</feature>
<evidence type="ECO:0000313" key="2">
    <source>
        <dbReference type="Proteomes" id="UP000053097"/>
    </source>
</evidence>
<keyword evidence="2" id="KW-1185">Reference proteome</keyword>
<gene>
    <name evidence="1" type="ORF">X777_08123</name>
</gene>
<protein>
    <submittedName>
        <fullName evidence="1">Uncharacterized protein</fullName>
    </submittedName>
</protein>
<organism evidence="1 2">
    <name type="scientific">Ooceraea biroi</name>
    <name type="common">Clonal raider ant</name>
    <name type="synonym">Cerapachys biroi</name>
    <dbReference type="NCBI Taxonomy" id="2015173"/>
    <lineage>
        <taxon>Eukaryota</taxon>
        <taxon>Metazoa</taxon>
        <taxon>Ecdysozoa</taxon>
        <taxon>Arthropoda</taxon>
        <taxon>Hexapoda</taxon>
        <taxon>Insecta</taxon>
        <taxon>Pterygota</taxon>
        <taxon>Neoptera</taxon>
        <taxon>Endopterygota</taxon>
        <taxon>Hymenoptera</taxon>
        <taxon>Apocrita</taxon>
        <taxon>Aculeata</taxon>
        <taxon>Formicoidea</taxon>
        <taxon>Formicidae</taxon>
        <taxon>Dorylinae</taxon>
        <taxon>Ooceraea</taxon>
    </lineage>
</organism>
<dbReference type="AlphaFoldDB" id="A0A026W9D2"/>
<dbReference type="Proteomes" id="UP000053097">
    <property type="component" value="Unassembled WGS sequence"/>
</dbReference>
<dbReference type="EMBL" id="KK107323">
    <property type="protein sequence ID" value="EZA52640.1"/>
    <property type="molecule type" value="Genomic_DNA"/>
</dbReference>
<accession>A0A026W9D2</accession>
<proteinExistence type="predicted"/>
<reference evidence="1 2" key="1">
    <citation type="journal article" date="2014" name="Curr. Biol.">
        <title>The genome of the clonal raider ant Cerapachys biroi.</title>
        <authorList>
            <person name="Oxley P.R."/>
            <person name="Ji L."/>
            <person name="Fetter-Pruneda I."/>
            <person name="McKenzie S.K."/>
            <person name="Li C."/>
            <person name="Hu H."/>
            <person name="Zhang G."/>
            <person name="Kronauer D.J."/>
        </authorList>
    </citation>
    <scope>NUCLEOTIDE SEQUENCE [LARGE SCALE GENOMIC DNA]</scope>
</reference>
<sequence length="104" mass="11303">FHIDSVNSIGLIAVDSVSLSRIRLTRVDRSAIREESRANTLAAQSQPEGIWSVERMALRDVGVAGRKDGEGLAGAISYWALKNINHSYFYCAAHGDNVSLLSSL</sequence>
<evidence type="ECO:0000313" key="1">
    <source>
        <dbReference type="EMBL" id="EZA52640.1"/>
    </source>
</evidence>
<name>A0A026W9D2_OOCBI</name>